<feature type="compositionally biased region" description="Low complexity" evidence="1">
    <location>
        <begin position="95"/>
        <end position="114"/>
    </location>
</feature>
<dbReference type="OrthoDB" id="245674at2"/>
<dbReference type="HOGENOM" id="CLU_347699_0_0_0"/>
<protein>
    <submittedName>
        <fullName evidence="2">Uncharacterized protein</fullName>
    </submittedName>
</protein>
<accession>D2R4B3</accession>
<evidence type="ECO:0000313" key="3">
    <source>
        <dbReference type="Proteomes" id="UP000001887"/>
    </source>
</evidence>
<keyword evidence="3" id="KW-1185">Reference proteome</keyword>
<proteinExistence type="predicted"/>
<dbReference type="KEGG" id="psl:Psta_0574"/>
<dbReference type="AlphaFoldDB" id="D2R4B3"/>
<name>D2R4B3_PIRSD</name>
<organism evidence="2 3">
    <name type="scientific">Pirellula staleyi (strain ATCC 27377 / DSM 6068 / ICPB 4128)</name>
    <name type="common">Pirella staleyi</name>
    <dbReference type="NCBI Taxonomy" id="530564"/>
    <lineage>
        <taxon>Bacteria</taxon>
        <taxon>Pseudomonadati</taxon>
        <taxon>Planctomycetota</taxon>
        <taxon>Planctomycetia</taxon>
        <taxon>Pirellulales</taxon>
        <taxon>Pirellulaceae</taxon>
        <taxon>Pirellula</taxon>
    </lineage>
</organism>
<feature type="region of interest" description="Disordered" evidence="1">
    <location>
        <begin position="151"/>
        <end position="174"/>
    </location>
</feature>
<evidence type="ECO:0000256" key="1">
    <source>
        <dbReference type="SAM" id="MobiDB-lite"/>
    </source>
</evidence>
<sequence length="874" mass="95585" precursor="true">MMTRLVSKVSWPLLAIAIALAVLSLPAPSWMQARIESSASASRVVETSIDRAAAPRADRTAARIERPEHKYAPLEAPTQVLRPAVVPMPVQPMRAPATEAAPAEAVPAAEQPAEPAAPPRKTLADVEAPAQEAPTGPLVAEQIDLDPSLIETPALPPARASINDDDAVGSSLQPSLLPASSALEGEAAPLEPAAETLSTGPWALAKSLVEQLQTVAASQPTASDWALGAVAKLEALAKLPTLDDPQAAEILNGLAADAEQGKELARNYPENEDRTRLLRAGYAIVRRHAIWSVVHQLAVTPPEIPEVGDFAVWNRNLTEVNRLFPAQGAASWRKYLLIDEALQKIGATDVSVDEQRKLVLLMLDRIHSTQLAEDQSYYLENQPAVQQLVTQMKLLADEPADLAGLVLAIEKFEHDGLASESATLADAYQDIRFSNDERVRQLAETVNAFYRNANVRVALSATLINRLLPQEQQMQEPVYDQIQGAYVQGASNTSTRLRLVLLPDRLRWRMGLEARGEVASSTASSKGPATFYQDGLSTYRARKMLTVDRKGIRIFSAEAQADANNSLTDFETNFDGIPLVSNLVRSIARSQYDAAAPLAKMEVEHKIVGRATSKLDEEVAAKLEKAKLDFQTKLLSPLQKLELDPTAVDMETTEERLIARYRLAGRHQVSAHTPRPQAPGDSLLSVQVHDSALNNVLEQLKLHGRKVDLIDLFKEVTARFNQEVVPVPEDLPEDVMVTFADTDPVQVDCIDGRLRLTIRLKELSHGKSKWTNFTVRGYYVPTSDQLDANLARDGVIELIGGKLRFGDQVALRGIFSRVLSRNRKLSLVNKQLAESPELRDLQVTQFVLHDGWIGVALGPKLPERQAIAPVSPAR</sequence>
<dbReference type="eggNOG" id="ENOG502Z8XZ">
    <property type="taxonomic scope" value="Bacteria"/>
</dbReference>
<dbReference type="Proteomes" id="UP000001887">
    <property type="component" value="Chromosome"/>
</dbReference>
<gene>
    <name evidence="2" type="ordered locus">Psta_0574</name>
</gene>
<feature type="region of interest" description="Disordered" evidence="1">
    <location>
        <begin position="95"/>
        <end position="133"/>
    </location>
</feature>
<evidence type="ECO:0000313" key="2">
    <source>
        <dbReference type="EMBL" id="ADB15261.1"/>
    </source>
</evidence>
<reference evidence="2 3" key="1">
    <citation type="journal article" date="2009" name="Stand. Genomic Sci.">
        <title>Complete genome sequence of Pirellula staleyi type strain (ATCC 27377).</title>
        <authorList>
            <person name="Clum A."/>
            <person name="Tindall B.J."/>
            <person name="Sikorski J."/>
            <person name="Ivanova N."/>
            <person name="Mavrommatis K."/>
            <person name="Lucas S."/>
            <person name="Glavina del Rio T."/>
            <person name="Nolan M."/>
            <person name="Chen F."/>
            <person name="Tice H."/>
            <person name="Pitluck S."/>
            <person name="Cheng J.F."/>
            <person name="Chertkov O."/>
            <person name="Brettin T."/>
            <person name="Han C."/>
            <person name="Detter J.C."/>
            <person name="Kuske C."/>
            <person name="Bruce D."/>
            <person name="Goodwin L."/>
            <person name="Ovchinikova G."/>
            <person name="Pati A."/>
            <person name="Mikhailova N."/>
            <person name="Chen A."/>
            <person name="Palaniappan K."/>
            <person name="Land M."/>
            <person name="Hauser L."/>
            <person name="Chang Y.J."/>
            <person name="Jeffries C.D."/>
            <person name="Chain P."/>
            <person name="Rohde M."/>
            <person name="Goker M."/>
            <person name="Bristow J."/>
            <person name="Eisen J.A."/>
            <person name="Markowitz V."/>
            <person name="Hugenholtz P."/>
            <person name="Kyrpides N.C."/>
            <person name="Klenk H.P."/>
            <person name="Lapidus A."/>
        </authorList>
    </citation>
    <scope>NUCLEOTIDE SEQUENCE [LARGE SCALE GENOMIC DNA]</scope>
    <source>
        <strain evidence="3">ATCC 27377 / DSM 6068 / ICPB 4128</strain>
    </source>
</reference>
<dbReference type="EMBL" id="CP001848">
    <property type="protein sequence ID" value="ADB15261.1"/>
    <property type="molecule type" value="Genomic_DNA"/>
</dbReference>